<dbReference type="Proteomes" id="UP000218437">
    <property type="component" value="Chromosome"/>
</dbReference>
<protein>
    <submittedName>
        <fullName evidence="1">Uncharacterized protein</fullName>
    </submittedName>
</protein>
<dbReference type="EMBL" id="CP023422">
    <property type="protein sequence ID" value="ATD61909.1"/>
    <property type="molecule type" value="Genomic_DNA"/>
</dbReference>
<evidence type="ECO:0000313" key="2">
    <source>
        <dbReference type="Proteomes" id="UP000218437"/>
    </source>
</evidence>
<keyword evidence="2" id="KW-1185">Reference proteome</keyword>
<accession>A0A290WYD0</accession>
<sequence length="228" mass="25037">MTSAQFLSSYCIFSAAVGASRAGLPSGRADADSKAVAKAFKEATKGLARSDLASITEYLHWITTQPGCVESNLTQAYATEFRLDRAMGRRGPELIEDGTLITATELCLRAGFTEARLLELVRERKFFTMPHWVDGVFGDDYYPAFFAESQYDPACLAAVSKGLLGIDGVRKFRFFTTEHADLGNQTPLKILETAGAHGGAVAYEQRLEQVLLAAKQFRRRVPKARLSL</sequence>
<name>A0A290WYD0_9BURK</name>
<reference evidence="1 2" key="1">
    <citation type="submission" date="2017-09" db="EMBL/GenBank/DDBJ databases">
        <title>Complete genome sequence of Janthinobacterium svalbardensis PAMC 27463.</title>
        <authorList>
            <person name="Cho Y.-J."/>
            <person name="Cho A."/>
            <person name="Kim O.-S."/>
            <person name="Lee J.-I."/>
        </authorList>
    </citation>
    <scope>NUCLEOTIDE SEQUENCE [LARGE SCALE GENOMIC DNA]</scope>
    <source>
        <strain evidence="1 2">PAMC 27463</strain>
    </source>
</reference>
<proteinExistence type="predicted"/>
<organism evidence="1 2">
    <name type="scientific">Janthinobacterium svalbardensis</name>
    <dbReference type="NCBI Taxonomy" id="368607"/>
    <lineage>
        <taxon>Bacteria</taxon>
        <taxon>Pseudomonadati</taxon>
        <taxon>Pseudomonadota</taxon>
        <taxon>Betaproteobacteria</taxon>
        <taxon>Burkholderiales</taxon>
        <taxon>Oxalobacteraceae</taxon>
        <taxon>Janthinobacterium</taxon>
    </lineage>
</organism>
<evidence type="ECO:0000313" key="1">
    <source>
        <dbReference type="EMBL" id="ATD61909.1"/>
    </source>
</evidence>
<gene>
    <name evidence="1" type="ORF">CNX70_18375</name>
</gene>
<dbReference type="KEGG" id="jsv:CNX70_18375"/>
<dbReference type="AlphaFoldDB" id="A0A290WYD0"/>